<organism evidence="9 10">
    <name type="scientific">Ooceraea biroi</name>
    <name type="common">Clonal raider ant</name>
    <name type="synonym">Cerapachys biroi</name>
    <dbReference type="NCBI Taxonomy" id="2015173"/>
    <lineage>
        <taxon>Eukaryota</taxon>
        <taxon>Metazoa</taxon>
        <taxon>Ecdysozoa</taxon>
        <taxon>Arthropoda</taxon>
        <taxon>Hexapoda</taxon>
        <taxon>Insecta</taxon>
        <taxon>Pterygota</taxon>
        <taxon>Neoptera</taxon>
        <taxon>Endopterygota</taxon>
        <taxon>Hymenoptera</taxon>
        <taxon>Apocrita</taxon>
        <taxon>Aculeata</taxon>
        <taxon>Formicoidea</taxon>
        <taxon>Formicidae</taxon>
        <taxon>Dorylinae</taxon>
        <taxon>Ooceraea</taxon>
    </lineage>
</organism>
<dbReference type="OMA" id="SYERILM"/>
<evidence type="ECO:0000313" key="9">
    <source>
        <dbReference type="EMBL" id="EZA51536.1"/>
    </source>
</evidence>
<dbReference type="GO" id="GO:0005634">
    <property type="term" value="C:nucleus"/>
    <property type="evidence" value="ECO:0007669"/>
    <property type="project" value="UniProtKB-SubCell"/>
</dbReference>
<feature type="domain" description="DDE Tnp4" evidence="8">
    <location>
        <begin position="10"/>
        <end position="134"/>
    </location>
</feature>
<dbReference type="AlphaFoldDB" id="A0A026W7E3"/>
<accession>A0A026W7E3</accession>
<evidence type="ECO:0000256" key="5">
    <source>
        <dbReference type="ARBA" id="ARBA00022723"/>
    </source>
</evidence>
<dbReference type="InterPro" id="IPR045249">
    <property type="entry name" value="HARBI1-like"/>
</dbReference>
<dbReference type="PANTHER" id="PTHR22930:SF85">
    <property type="entry name" value="GH03217P-RELATED"/>
    <property type="match status" value="1"/>
</dbReference>
<comment type="subcellular location">
    <subcellularLocation>
        <location evidence="2">Nucleus</location>
    </subcellularLocation>
</comment>
<reference evidence="9 10" key="1">
    <citation type="journal article" date="2014" name="Curr. Biol.">
        <title>The genome of the clonal raider ant Cerapachys biroi.</title>
        <authorList>
            <person name="Oxley P.R."/>
            <person name="Ji L."/>
            <person name="Fetter-Pruneda I."/>
            <person name="McKenzie S.K."/>
            <person name="Li C."/>
            <person name="Hu H."/>
            <person name="Zhang G."/>
            <person name="Kronauer D.J."/>
        </authorList>
    </citation>
    <scope>NUCLEOTIDE SEQUENCE [LARGE SCALE GENOMIC DNA]</scope>
</reference>
<protein>
    <submittedName>
        <fullName evidence="9">Putative nuclease HARBI1</fullName>
    </submittedName>
</protein>
<evidence type="ECO:0000256" key="4">
    <source>
        <dbReference type="ARBA" id="ARBA00022722"/>
    </source>
</evidence>
<evidence type="ECO:0000256" key="1">
    <source>
        <dbReference type="ARBA" id="ARBA00001968"/>
    </source>
</evidence>
<evidence type="ECO:0000256" key="6">
    <source>
        <dbReference type="ARBA" id="ARBA00022801"/>
    </source>
</evidence>
<evidence type="ECO:0000259" key="8">
    <source>
        <dbReference type="Pfam" id="PF13359"/>
    </source>
</evidence>
<dbReference type="Proteomes" id="UP000053097">
    <property type="component" value="Unassembled WGS sequence"/>
</dbReference>
<evidence type="ECO:0000313" key="10">
    <source>
        <dbReference type="Proteomes" id="UP000053097"/>
    </source>
</evidence>
<comment type="similarity">
    <text evidence="3">Belongs to the HARBI1 family.</text>
</comment>
<keyword evidence="6" id="KW-0378">Hydrolase</keyword>
<dbReference type="Pfam" id="PF13359">
    <property type="entry name" value="DDE_Tnp_4"/>
    <property type="match status" value="1"/>
</dbReference>
<keyword evidence="10" id="KW-1185">Reference proteome</keyword>
<keyword evidence="5" id="KW-0479">Metal-binding</keyword>
<dbReference type="InterPro" id="IPR027806">
    <property type="entry name" value="HARBI1_dom"/>
</dbReference>
<dbReference type="GO" id="GO:0016787">
    <property type="term" value="F:hydrolase activity"/>
    <property type="evidence" value="ECO:0007669"/>
    <property type="project" value="UniProtKB-KW"/>
</dbReference>
<evidence type="ECO:0000256" key="3">
    <source>
        <dbReference type="ARBA" id="ARBA00006958"/>
    </source>
</evidence>
<evidence type="ECO:0000256" key="2">
    <source>
        <dbReference type="ARBA" id="ARBA00004123"/>
    </source>
</evidence>
<evidence type="ECO:0000256" key="7">
    <source>
        <dbReference type="ARBA" id="ARBA00023242"/>
    </source>
</evidence>
<dbReference type="GO" id="GO:0046872">
    <property type="term" value="F:metal ion binding"/>
    <property type="evidence" value="ECO:0007669"/>
    <property type="project" value="UniProtKB-KW"/>
</dbReference>
<name>A0A026W7E3_OOCBI</name>
<dbReference type="PANTHER" id="PTHR22930">
    <property type="match status" value="1"/>
</dbReference>
<dbReference type="OrthoDB" id="6581538at2759"/>
<comment type="cofactor">
    <cofactor evidence="1">
        <name>a divalent metal cation</name>
        <dbReference type="ChEBI" id="CHEBI:60240"/>
    </cofactor>
</comment>
<sequence length="206" mass="24365">MIVRASYTEIVDPDMKILNINARYPGARNDAYIWSVSPIRRVMEHWYNQGERKIYLIGDAGYPLEPWLMTPLPHYSQWSRQYHYNQKLSKARSIVERLFGIIKGTWRCLSYERILMYAPDISGQIVNACTVLHNMRVHYRLPLEIEENIIVDNANADRANDIDEEDQDVILRRGPRAIAQHVQKQIMRDWFPNYQCAWNNENNAEI</sequence>
<gene>
    <name evidence="9" type="ORF">X777_09783</name>
</gene>
<keyword evidence="7" id="KW-0539">Nucleus</keyword>
<proteinExistence type="inferred from homology"/>
<dbReference type="EMBL" id="KK107381">
    <property type="protein sequence ID" value="EZA51536.1"/>
    <property type="molecule type" value="Genomic_DNA"/>
</dbReference>
<dbReference type="GO" id="GO:0004518">
    <property type="term" value="F:nuclease activity"/>
    <property type="evidence" value="ECO:0007669"/>
    <property type="project" value="UniProtKB-KW"/>
</dbReference>
<keyword evidence="4" id="KW-0540">Nuclease</keyword>